<feature type="domain" description="DUF6531" evidence="4">
    <location>
        <begin position="820"/>
        <end position="891"/>
    </location>
</feature>
<dbReference type="InterPro" id="IPR050708">
    <property type="entry name" value="T6SS_VgrG/RHS"/>
</dbReference>
<feature type="compositionally biased region" description="Polar residues" evidence="2">
    <location>
        <begin position="2103"/>
        <end position="2116"/>
    </location>
</feature>
<feature type="domain" description="Teneurin-like YD-shell" evidence="5">
    <location>
        <begin position="3411"/>
        <end position="3678"/>
    </location>
</feature>
<sequence length="4116" mass="428825">MTRSAGRWTAAVVGLVVLQATIAQPAEAFTLLQAAKASIGSPDTPQQLGGSADGHSGKVSAAETSRHAAGAEGKHAPGPGELPQAAGDQPLQPQASADARRSEPAKIAMPPDSQTPTAHNVQRTAQTKDRNPSFHGRSATDTTSLPGPAADSQEVVDARTRDSATFVNDDGTKTTRVYARPVHYKKPDGSWANIDTTFKTSTGGRWIETANSQDVSFAARADDASLVNLAVDANHRVSYSLLGATGVKATAQGDILTYPLAAPSTDVVYNGLAAGIKETLVLHDANAPTGWVFPLNLAGLTASVGDLGDLQFKDETGTVRLTMPRGSMEDAAVDVHTGQGATSTGVTYSLTTVGGKPALRMDLDTAWLHDKARAFPVRVDPTSSGTVAAGQTTFVESGPGGFNGNNSASAELRVGTYDWGTHVDNSYLYFPAVATSLHNQFVLGVNLHITNTHSWNCDYQKAPRPVYVSQIDSPWNPSTISGFPGLTIGQQLGVNTVAFGVECTTGVQDEVFALGLSQTDPGSQLVNSWTHDGANYGLALTTSSTDSNDWKKFDSVNTAYPPYLEVTYAEWAATYATPTSVTLPTATLPGSQQVTMTNAAGNWWNSSTMQVKPRFFDSQFHEQFPAANVPLTGVPGLVKTGETVSFNAPIPPIPPGQTYQMCWDGYVNGTTSLSDSYKVKFGPCTWVQAQNTVPQIDTALPLRNSVVGILSPELYATAHDPDNYPGTGVDYDFQVYTNPAGGTPQLLAESGWQPSPSWRVPTGTLAWNTSYLWTVKAGDHVGESLPSVASPFSTTVQQPLITSRIGGAVGNGTTRTFDAQAGNYTTTATDASVTAVGPALAVDRTYNSLDPRTTSLFGSGWASAYDMSVAPDADGTGSVVLTTANGRTERFGRNDFQLTELAAAGDQTGDGKDDAVAVDVSNGKLWLYPGPDFSQTNRKWLGDGWDGVSRLVGGDVNGDGYGDVLAVVNWNGSLRLFPGKAGGGFGDLVTVGAAGWGGMSNLAITAPMAGDGHKDLLAVEKSTGNLYAFPFAANGTLGGGVVLGSGWNSMSELVGGDFNHDGIGDVAGIEVATGHLWMYPGTGNPSLGTSTFGAPVLMTTGWGGMRDLAPFNGLPGDTATDIVAVDKTTGVQYLHHSATQWSTATRTTTGMALYTSPSGEFETLASSADGGWQVADKTGTVYTFSQPAGNAYLLSKITDRQQHTQLLHYTGGKLDTVTDQASGRALHLTWTGDGKHVASAATDPVTGTDQSTALTWTYTYDSAQPDRLTQVCTPPAGTNTTRPCTTYTYTAGSHYRTTVLDAAPSSYWRLGEASGTTAGSEAIANQGTDNATYTGVTLGTAGGPLTGSTTITATFDGTTSSVALPSSSLGNSYLAIGLWFKTTTPGALVGYQNQPLGTAPSHASQPLYIGSDGKLRAEFYGNAIGFNPITTTGTVTDNKWHFAVLSGAGDTQTLYLDGQPAGTRTGAIDHLDTNYTYLGAGYTQGIPWPAAPTPGTGGVNHFSGQLAEAALYPHALGASTVAAQWAAAQATSAEMTKLALPSGKTKLAVTYDTLSDRATQVTDANGGTWKLNAPTVSGSEQEYRSAVLGSRPAGYWRLAETDRASQAVNTINVPRPTPNNGTYSNVTLGATGPMTGSAGAASFDGKTSWAEIPAAYAPLGTSGALALWFKTTTAGVLIGYQSMPIGAAPVSGQQWNPALYVGTDGKLHGQFWTGDAANTLASTATVTDGQWHFAVLSADTPTTQTLYLDGNASGPLNVAIRPNGDAHVYIGAGTVSSTWPAAPTTDPSAHFTGQIANVATFDHGLGFGDKEGDLFHQAANGAATYDAAVVDAHPTGYWRLADTAGNQATELLSSSALAQNQGTYSNVTLGTAGPYTTGGTTAASFNGTTSYLQLPATAVPRTGATATIEVWFKTAGPGVIYGYQSIPLGSGWSGSYNPALYVGADGKLHGQVWNGSSPNTAVSTQTVTDNAWHLATLVVDSVNGTNSQQLYIDGTATGTPVTGTTRYNGDQYAYLGAGTIKNWPSQPTDSYGHFNGQIADFAYYNYALAPVTVTNHYTAATTPAGEAVSQSANFRNSVVNSVPAAYWRLNEPTGKTVAQDTLGTALPNQDHGTYNKTTTGVTGPSGSPDGTAVSFDGTTSSLELPNDATPVKGPNSIELWFKTAQSGVLYAYQSFPLGAAHSPGADQWNPALYIGTDSKLYGTLWTGDGANALVSSQTVTDNAWHHVVLAGDDSGQNLFLDGAQTATSNTARTVYYNGSAHVYVGAGTADGGWPNHPTSTDGRFNGSIAEVAFYPSRLSPDTVSAHYKAMGSASTQTKITTASVSDPRSRTLSWQFDTLTGKLTNTTDGTGAATRYSYDTHGFPYSVTDPDGHTVTTGHDERGNPVSTTACTTPADCHTSYAAYYLDQVNPFNPANDHRVSTADARSTSSTDTTYTTTYAYNTAGDPTTVTLPATPDFPSGRTSAIAYTAGNEPAVGSTGNEPGALVASRTGLGGQTTTYAYDKAGNLTRTTSPSGLVTTYTYDNLGRPTAQTDNCTDCGTGLATITTAYTWDSLGHTLTRTDPATTDAVTGTTHTRKTTLTYDTDGNQTSQTTADTTGGDTPRTTTWTYNTTNNLLNKTTDPAGRTTTLQYDTLGNLTKKTDPAGTQWTYAYDANNHPLRTSIANYTGSPTDPVSSRTQALEARTYDPAGRLATVIDAMGRTTHTYYNDDNTVAEVDLDGYRNTDGTQRNIVLQQNTYDAAGHLTQQTTGGGKTTVTTAYDAAGRTTQTTLDPGGLNRTTAYTYDANGNVLSTVLTGGGERRESDATYNPVGQVLTQTVKNTPADTTVKNTYDQRGLPLTTVSPLGNVTGADPAAYTTTYAHDATGRLTVTTSPPVASTTVNPATGAATTLPQARAITRTGYGIYADPLSTQDPTGNVTTFTRTFDAAGEHSSVAQTSYTAPGQSTSVTPVSQIDYDVLGRAKTLHDPTNQITTNTYDQLGNLVETDRPAVAGVTPKTLYSYDLAGELLAATTPTGARTESTYDDLGRRLTTTELVRRSGAPTDAYTTAYGYDDAGNRITATGPTGATIKATFDAAGEQTTSTDPLQRTTTTAFNLAGQPTVLTLPGDQAGSSGPSTVRSYDQGGRLTRTEQRSSASSPLAATTSTYDATGNVLSSTDADGNTSTMAYDALGRPQRHTEPVTAGKTITTDFDYDLAGHRTAYTDGNRNTTYYTFNTLGLPESTIEPATSAYPNLADRTYTTAYDTLSRPTTVTQPGGVAITSTYDAASRVTAQSGIGGDVPTPTRTLGYDLDGRLTSNSGPGGTQTYTWDDRGLPTAATGPTGNSTYAYDANGQLTVRTNTAGTTSYTYDAAGQLKTLADPLTATTLTYGYTNRGQVSAVQYGTGDTRGYTYDDQGNTLTDTLKTSTGATVASLAYTYFPSGRLKTKTTTGVTGAATQIYTYDQAGRLGTWNNGASTTTYGYDGNGNLTANGINTATYNERNQLTATSTSTSYTYSPRGTRTAATAGSNTTTSTYDAFDQLTAQAGQSYTYDALGRLTQSASHTFAYDGVTSTLTADGTENYTRTPAGRLTALGNTGAASLAYTDRHGDLIGTFTPTATATAGSTAYDPWGKPTSTTGTGHNLGYQGGWTDTTTGQVNTASRWYDPATISFTTRDTANLAPVTPGIANRYTYGAGDPLNTTDPTGHSPCGSGGEAAAAAAAAAAGAATGDAFDRWMGMAPKSSLNFSHATYQYSPTIDWNAYYANQAANGYGWAHSSGAEFDPTYSVTLVSAGTSIGAGYLASDAFLGVMSDVGVGLAWATGQSSSSCDTKSPGVHLDRTKISPGHAFESAVGTFTAGVSYGLSVAETKTVSALVSSAAAGSAFASGAVNGISGIIGGFPAVYSPGLGVTGFPAGNGSGAGIILDNPIDPSAGAPKLLDDPVDAAAALGTILVSPAVAQTGNILSREYRYVSPDPKKPEYGTVGKRSIWGIPELSVASATGGGIEEMLKEAAMLRDYMMLDAAAHVDSEDERLKKVAGSTFVGALHVGNRQIAATCSGNGSCAEVNIMESTGWGLEGVIFTRAFRNVLNLETGRLFPKELEVCGECQRYFPAWQFEFGTEFELPETGDGIILPRF</sequence>
<dbReference type="InterPro" id="IPR013320">
    <property type="entry name" value="ConA-like_dom_sf"/>
</dbReference>
<evidence type="ECO:0000256" key="2">
    <source>
        <dbReference type="SAM" id="MobiDB-lite"/>
    </source>
</evidence>
<dbReference type="InterPro" id="IPR028994">
    <property type="entry name" value="Integrin_alpha_N"/>
</dbReference>
<keyword evidence="7" id="KW-1185">Reference proteome</keyword>
<dbReference type="PANTHER" id="PTHR32305:SF15">
    <property type="entry name" value="PROTEIN RHSA-RELATED"/>
    <property type="match status" value="1"/>
</dbReference>
<evidence type="ECO:0000313" key="7">
    <source>
        <dbReference type="Proteomes" id="UP001596066"/>
    </source>
</evidence>
<gene>
    <name evidence="6" type="ORF">ACFPZF_37275</name>
</gene>
<dbReference type="InterPro" id="IPR022385">
    <property type="entry name" value="Rhs_assc_core"/>
</dbReference>
<dbReference type="InterPro" id="IPR056823">
    <property type="entry name" value="TEN-like_YD-shell"/>
</dbReference>
<dbReference type="InterPro" id="IPR001791">
    <property type="entry name" value="Laminin_G"/>
</dbReference>
<feature type="signal peptide" evidence="3">
    <location>
        <begin position="1"/>
        <end position="28"/>
    </location>
</feature>
<dbReference type="Gene3D" id="2.60.120.200">
    <property type="match status" value="4"/>
</dbReference>
<evidence type="ECO:0000313" key="6">
    <source>
        <dbReference type="EMBL" id="MFC5646981.1"/>
    </source>
</evidence>
<name>A0ABW0VS99_9ACTN</name>
<dbReference type="EMBL" id="JBHSOC010000123">
    <property type="protein sequence ID" value="MFC5646981.1"/>
    <property type="molecule type" value="Genomic_DNA"/>
</dbReference>
<feature type="chain" id="PRO_5046006966" evidence="3">
    <location>
        <begin position="29"/>
        <end position="4116"/>
    </location>
</feature>
<dbReference type="NCBIfam" id="TIGR01643">
    <property type="entry name" value="YD_repeat_2x"/>
    <property type="match status" value="11"/>
</dbReference>
<feature type="region of interest" description="Disordered" evidence="2">
    <location>
        <begin position="39"/>
        <end position="158"/>
    </location>
</feature>
<feature type="compositionally biased region" description="Polar residues" evidence="2">
    <location>
        <begin position="3296"/>
        <end position="3309"/>
    </location>
</feature>
<feature type="compositionally biased region" description="Low complexity" evidence="2">
    <location>
        <begin position="2117"/>
        <end position="2131"/>
    </location>
</feature>
<evidence type="ECO:0000256" key="3">
    <source>
        <dbReference type="SAM" id="SignalP"/>
    </source>
</evidence>
<feature type="region of interest" description="Disordered" evidence="2">
    <location>
        <begin position="3489"/>
        <end position="3509"/>
    </location>
</feature>
<dbReference type="Pfam" id="PF05593">
    <property type="entry name" value="RHS_repeat"/>
    <property type="match status" value="4"/>
</dbReference>
<feature type="region of interest" description="Disordered" evidence="2">
    <location>
        <begin position="3292"/>
        <end position="3322"/>
    </location>
</feature>
<dbReference type="InterPro" id="IPR006530">
    <property type="entry name" value="YD"/>
</dbReference>
<dbReference type="InterPro" id="IPR045351">
    <property type="entry name" value="DUF6531"/>
</dbReference>
<evidence type="ECO:0000259" key="4">
    <source>
        <dbReference type="Pfam" id="PF20148"/>
    </source>
</evidence>
<dbReference type="Pfam" id="PF13385">
    <property type="entry name" value="Laminin_G_3"/>
    <property type="match status" value="4"/>
</dbReference>
<proteinExistence type="predicted"/>
<evidence type="ECO:0000259" key="5">
    <source>
        <dbReference type="Pfam" id="PF25023"/>
    </source>
</evidence>
<dbReference type="Pfam" id="PF20148">
    <property type="entry name" value="DUF6531"/>
    <property type="match status" value="1"/>
</dbReference>
<dbReference type="NCBIfam" id="TIGR03696">
    <property type="entry name" value="Rhs_assc_core"/>
    <property type="match status" value="1"/>
</dbReference>
<comment type="caution">
    <text evidence="6">The sequence shown here is derived from an EMBL/GenBank/DDBJ whole genome shotgun (WGS) entry which is preliminary data.</text>
</comment>
<dbReference type="SUPFAM" id="SSF69318">
    <property type="entry name" value="Integrin alpha N-terminal domain"/>
    <property type="match status" value="1"/>
</dbReference>
<reference evidence="7" key="1">
    <citation type="journal article" date="2019" name="Int. J. Syst. Evol. Microbiol.">
        <title>The Global Catalogue of Microorganisms (GCM) 10K type strain sequencing project: providing services to taxonomists for standard genome sequencing and annotation.</title>
        <authorList>
            <consortium name="The Broad Institute Genomics Platform"/>
            <consortium name="The Broad Institute Genome Sequencing Center for Infectious Disease"/>
            <person name="Wu L."/>
            <person name="Ma J."/>
        </authorList>
    </citation>
    <scope>NUCLEOTIDE SEQUENCE [LARGE SCALE GENOMIC DNA]</scope>
    <source>
        <strain evidence="7">CGMCC 4.1622</strain>
    </source>
</reference>
<accession>A0ABW0VS99</accession>
<feature type="region of interest" description="Disordered" evidence="2">
    <location>
        <begin position="3105"/>
        <end position="3144"/>
    </location>
</feature>
<dbReference type="Gene3D" id="2.180.10.10">
    <property type="entry name" value="RHS repeat-associated core"/>
    <property type="match status" value="4"/>
</dbReference>
<dbReference type="PANTHER" id="PTHR32305">
    <property type="match status" value="1"/>
</dbReference>
<feature type="compositionally biased region" description="Polar residues" evidence="2">
    <location>
        <begin position="3111"/>
        <end position="3121"/>
    </location>
</feature>
<feature type="compositionally biased region" description="Polar residues" evidence="2">
    <location>
        <begin position="112"/>
        <end position="125"/>
    </location>
</feature>
<feature type="compositionally biased region" description="Low complexity" evidence="2">
    <location>
        <begin position="3135"/>
        <end position="3144"/>
    </location>
</feature>
<dbReference type="RefSeq" id="WP_346148732.1">
    <property type="nucleotide sequence ID" value="NZ_BAAAUA010000054.1"/>
</dbReference>
<dbReference type="Pfam" id="PF25023">
    <property type="entry name" value="TEN_YD-shell"/>
    <property type="match status" value="1"/>
</dbReference>
<feature type="region of interest" description="Disordered" evidence="2">
    <location>
        <begin position="2580"/>
        <end position="2605"/>
    </location>
</feature>
<dbReference type="SUPFAM" id="SSF49899">
    <property type="entry name" value="Concanavalin A-like lectins/glucanases"/>
    <property type="match status" value="4"/>
</dbReference>
<keyword evidence="3" id="KW-0732">Signal</keyword>
<organism evidence="6 7">
    <name type="scientific">Kitasatospora cinereorecta</name>
    <dbReference type="NCBI Taxonomy" id="285560"/>
    <lineage>
        <taxon>Bacteria</taxon>
        <taxon>Bacillati</taxon>
        <taxon>Actinomycetota</taxon>
        <taxon>Actinomycetes</taxon>
        <taxon>Kitasatosporales</taxon>
        <taxon>Streptomycetaceae</taxon>
        <taxon>Kitasatospora</taxon>
    </lineage>
</organism>
<feature type="region of interest" description="Disordered" evidence="2">
    <location>
        <begin position="2103"/>
        <end position="2149"/>
    </location>
</feature>
<dbReference type="Proteomes" id="UP001596066">
    <property type="component" value="Unassembled WGS sequence"/>
</dbReference>
<evidence type="ECO:0000256" key="1">
    <source>
        <dbReference type="ARBA" id="ARBA00022737"/>
    </source>
</evidence>
<keyword evidence="1" id="KW-0677">Repeat</keyword>
<dbReference type="CDD" id="cd00110">
    <property type="entry name" value="LamG"/>
    <property type="match status" value="1"/>
</dbReference>
<protein>
    <submittedName>
        <fullName evidence="6">LamG-like jellyroll fold domain-containing protein</fullName>
    </submittedName>
</protein>
<dbReference type="InterPro" id="IPR031325">
    <property type="entry name" value="RHS_repeat"/>
</dbReference>